<dbReference type="InterPro" id="IPR011074">
    <property type="entry name" value="CRAL/TRIO_N_dom"/>
</dbReference>
<feature type="domain" description="CRAL-TRIO" evidence="2">
    <location>
        <begin position="200"/>
        <end position="363"/>
    </location>
</feature>
<dbReference type="Gene3D" id="3.40.525.10">
    <property type="entry name" value="CRAL-TRIO lipid binding domain"/>
    <property type="match status" value="1"/>
</dbReference>
<dbReference type="CDD" id="cd00170">
    <property type="entry name" value="SEC14"/>
    <property type="match status" value="1"/>
</dbReference>
<sequence>MMNPASVPPPGFWGNLSPVQDARLQQLWTLLLHLAEASSLGALEQFVRVNSLEQIPSSPSPSITLSPTPSRRNSLFSRTEGTLIRKGSRDSVSVYHTRLLQTLRDVGLSASQVRSIRKFLSVMSPEDVRFGVLTAAKHEHLDVYLLRFLRVSKWDVNKSLVHLLNSIVWRLKEMQVDNVLLPRGELYAVEEEGNIANPYKAEEARGFMKQLRVGKGFVHGVDKMNRPIAIVRIRLHDPSAQTVESLNQFITHIVESARLLVTPPVETATVLFDMTDFSLANMEYAPVKFIIKCFETYYPECLGFLLIHNAPRVFGGVWKIIKPWMDPRIVEKTVFTRTVEDLERYIDRDQIIAELGGNEDWKYKYIEPDPEENRVMEDYAARDSLLAERQSLGEEFLNATTRWITASRGGDSIELHEATARRENLIEQIRVNYWDLDPYVRARNNLDRTGVIQEGGWINPYPEKETYLEPDSEPEFEPQPHTQSPQLHTANILHVANDMYPEPEFYFEPDPEPEPEPVHIQSEPPQVQPTKILHVEHNVYPDPETYFEPDPDPEPEPMHIRPQPPQIHTAKILQVAHVHRAQVKIVNV</sequence>
<evidence type="ECO:0000256" key="1">
    <source>
        <dbReference type="SAM" id="MobiDB-lite"/>
    </source>
</evidence>
<dbReference type="SUPFAM" id="SSF46938">
    <property type="entry name" value="CRAL/TRIO N-terminal domain"/>
    <property type="match status" value="1"/>
</dbReference>
<evidence type="ECO:0000313" key="4">
    <source>
        <dbReference type="Proteomes" id="UP001610563"/>
    </source>
</evidence>
<feature type="compositionally biased region" description="Low complexity" evidence="1">
    <location>
        <begin position="55"/>
        <end position="70"/>
    </location>
</feature>
<dbReference type="Pfam" id="PF00650">
    <property type="entry name" value="CRAL_TRIO"/>
    <property type="match status" value="1"/>
</dbReference>
<gene>
    <name evidence="3" type="ORF">BJX66DRAFT_193187</name>
</gene>
<dbReference type="SMART" id="SM01100">
    <property type="entry name" value="CRAL_TRIO_N"/>
    <property type="match status" value="1"/>
</dbReference>
<proteinExistence type="predicted"/>
<accession>A0ABR4G6D8</accession>
<keyword evidence="4" id="KW-1185">Reference proteome</keyword>
<feature type="region of interest" description="Disordered" evidence="1">
    <location>
        <begin position="55"/>
        <end position="74"/>
    </location>
</feature>
<dbReference type="SUPFAM" id="SSF52087">
    <property type="entry name" value="CRAL/TRIO domain"/>
    <property type="match status" value="1"/>
</dbReference>
<protein>
    <recommendedName>
        <fullName evidence="2">CRAL-TRIO domain-containing protein</fullName>
    </recommendedName>
</protein>
<dbReference type="PANTHER" id="PTHR46590:SF2">
    <property type="entry name" value="CRAL_TRIO DOMAIN PROTEIN (AFU_ORTHOLOGUE AFUA_4G13930)-RELATED"/>
    <property type="match status" value="1"/>
</dbReference>
<dbReference type="InterPro" id="IPR052432">
    <property type="entry name" value="PITP/CRAL-TRIO"/>
</dbReference>
<dbReference type="EMBL" id="JBFTWV010000043">
    <property type="protein sequence ID" value="KAL2794566.1"/>
    <property type="molecule type" value="Genomic_DNA"/>
</dbReference>
<comment type="caution">
    <text evidence="3">The sequence shown here is derived from an EMBL/GenBank/DDBJ whole genome shotgun (WGS) entry which is preliminary data.</text>
</comment>
<dbReference type="SMART" id="SM00516">
    <property type="entry name" value="SEC14"/>
    <property type="match status" value="1"/>
</dbReference>
<dbReference type="InterPro" id="IPR036865">
    <property type="entry name" value="CRAL-TRIO_dom_sf"/>
</dbReference>
<dbReference type="Proteomes" id="UP001610563">
    <property type="component" value="Unassembled WGS sequence"/>
</dbReference>
<evidence type="ECO:0000313" key="3">
    <source>
        <dbReference type="EMBL" id="KAL2794566.1"/>
    </source>
</evidence>
<evidence type="ECO:0000259" key="2">
    <source>
        <dbReference type="PROSITE" id="PS50191"/>
    </source>
</evidence>
<dbReference type="InterPro" id="IPR001251">
    <property type="entry name" value="CRAL-TRIO_dom"/>
</dbReference>
<dbReference type="PROSITE" id="PS50191">
    <property type="entry name" value="CRAL_TRIO"/>
    <property type="match status" value="1"/>
</dbReference>
<dbReference type="Pfam" id="PF03765">
    <property type="entry name" value="CRAL_TRIO_N"/>
    <property type="match status" value="1"/>
</dbReference>
<dbReference type="PANTHER" id="PTHR46590">
    <property type="entry name" value="PHOSPHATIDYLINOSITOL TRANSFER PROTEIN CSR1-RELATED"/>
    <property type="match status" value="1"/>
</dbReference>
<reference evidence="3 4" key="1">
    <citation type="submission" date="2024-07" db="EMBL/GenBank/DDBJ databases">
        <title>Section-level genome sequencing and comparative genomics of Aspergillus sections Usti and Cavernicolus.</title>
        <authorList>
            <consortium name="Lawrence Berkeley National Laboratory"/>
            <person name="Nybo J.L."/>
            <person name="Vesth T.C."/>
            <person name="Theobald S."/>
            <person name="Frisvad J.C."/>
            <person name="Larsen T.O."/>
            <person name="Kjaerboelling I."/>
            <person name="Rothschild-Mancinelli K."/>
            <person name="Lyhne E.K."/>
            <person name="Kogle M.E."/>
            <person name="Barry K."/>
            <person name="Clum A."/>
            <person name="Na H."/>
            <person name="Ledsgaard L."/>
            <person name="Lin J."/>
            <person name="Lipzen A."/>
            <person name="Kuo A."/>
            <person name="Riley R."/>
            <person name="Mondo S."/>
            <person name="Labutti K."/>
            <person name="Haridas S."/>
            <person name="Pangalinan J."/>
            <person name="Salamov A.A."/>
            <person name="Simmons B.A."/>
            <person name="Magnuson J.K."/>
            <person name="Chen J."/>
            <person name="Drula E."/>
            <person name="Henrissat B."/>
            <person name="Wiebenga A."/>
            <person name="Lubbers R.J."/>
            <person name="Gomes A.C."/>
            <person name="Makela M.R."/>
            <person name="Stajich J."/>
            <person name="Grigoriev I.V."/>
            <person name="Mortensen U.H."/>
            <person name="De Vries R.P."/>
            <person name="Baker S.E."/>
            <person name="Andersen M.R."/>
        </authorList>
    </citation>
    <scope>NUCLEOTIDE SEQUENCE [LARGE SCALE GENOMIC DNA]</scope>
    <source>
        <strain evidence="3 4">CBS 209.92</strain>
    </source>
</reference>
<name>A0ABR4G6D8_9EURO</name>
<dbReference type="InterPro" id="IPR036273">
    <property type="entry name" value="CRAL/TRIO_N_dom_sf"/>
</dbReference>
<organism evidence="3 4">
    <name type="scientific">Aspergillus keveii</name>
    <dbReference type="NCBI Taxonomy" id="714993"/>
    <lineage>
        <taxon>Eukaryota</taxon>
        <taxon>Fungi</taxon>
        <taxon>Dikarya</taxon>
        <taxon>Ascomycota</taxon>
        <taxon>Pezizomycotina</taxon>
        <taxon>Eurotiomycetes</taxon>
        <taxon>Eurotiomycetidae</taxon>
        <taxon>Eurotiales</taxon>
        <taxon>Aspergillaceae</taxon>
        <taxon>Aspergillus</taxon>
        <taxon>Aspergillus subgen. Nidulantes</taxon>
    </lineage>
</organism>